<dbReference type="AlphaFoldDB" id="A0A3P3QXT0"/>
<accession>A0A3P3QXT0</accession>
<name>A0A3P3QXT0_9FIRM</name>
<evidence type="ECO:0000313" key="3">
    <source>
        <dbReference type="Proteomes" id="UP000272490"/>
    </source>
</evidence>
<comment type="caution">
    <text evidence="2">The sequence shown here is derived from an EMBL/GenBank/DDBJ whole genome shotgun (WGS) entry which is preliminary data.</text>
</comment>
<dbReference type="RefSeq" id="WP_128674167.1">
    <property type="nucleotide sequence ID" value="NZ_RRCO01000003.1"/>
</dbReference>
<proteinExistence type="predicted"/>
<organism evidence="2 3">
    <name type="scientific">Lachnoanaerobaculum gingivalis</name>
    <dbReference type="NCBI Taxonomy" id="2490855"/>
    <lineage>
        <taxon>Bacteria</taxon>
        <taxon>Bacillati</taxon>
        <taxon>Bacillota</taxon>
        <taxon>Clostridia</taxon>
        <taxon>Lachnospirales</taxon>
        <taxon>Lachnospiraceae</taxon>
        <taxon>Lachnoanaerobaculum</taxon>
    </lineage>
</organism>
<dbReference type="OrthoDB" id="186173at2"/>
<dbReference type="Pfam" id="PF09983">
    <property type="entry name" value="JetD_C"/>
    <property type="match status" value="1"/>
</dbReference>
<dbReference type="EMBL" id="RRCO01000003">
    <property type="protein sequence ID" value="RRJ25538.1"/>
    <property type="molecule type" value="Genomic_DNA"/>
</dbReference>
<feature type="domain" description="Wadjet protein JetD C-terminal" evidence="1">
    <location>
        <begin position="248"/>
        <end position="395"/>
    </location>
</feature>
<dbReference type="Proteomes" id="UP000272490">
    <property type="component" value="Unassembled WGS sequence"/>
</dbReference>
<sequence length="403" mass="47580">MDYSKDILNTLVDMYERREYYIKEPSSLRAIQIDIKKTYPEYVDRYDHNAYKDINAAIEKLINEGLIISKLESTGIYSKVRLNIDRIADCYKKLNRKSIPEQCEYIKQILSSFANSKYRLLNNIISDWMNLAINYGKLPYDLRYDGKRLKDVLTILEAVFKIEKESYIRNFSTAVFKDSKRFQKEFKSCIENILFDYTDDPIEKDKILEYYNLYENPTYVYIKGDVIISFENSTIYAVELPDGIALSNASLKRIRNIKVLTKAVITVENLTTYHDENKKEAVYIYLGGYHNKSKEELLEKIYKNNKSCEYLHEGDIDIYGFLILENLKEKTGIPFKPLLMDINTLKRFYEAGIYKELNISDIRMIEKNRENLKEYSEVLDFMLLNNCKVEQESLRAVRLPEDS</sequence>
<evidence type="ECO:0000313" key="2">
    <source>
        <dbReference type="EMBL" id="RRJ25538.1"/>
    </source>
</evidence>
<protein>
    <recommendedName>
        <fullName evidence="1">Wadjet protein JetD C-terminal domain-containing protein</fullName>
    </recommendedName>
</protein>
<gene>
    <name evidence="2" type="ORF">EHV10_07875</name>
</gene>
<evidence type="ECO:0000259" key="1">
    <source>
        <dbReference type="Pfam" id="PF09983"/>
    </source>
</evidence>
<dbReference type="InterPro" id="IPR024534">
    <property type="entry name" value="JetD_C"/>
</dbReference>
<reference evidence="2 3" key="1">
    <citation type="submission" date="2018-11" db="EMBL/GenBank/DDBJ databases">
        <title>Genome sequencing of Lachnoanaerobaculum sp. KCOM 2030 (= ChDC B114).</title>
        <authorList>
            <person name="Kook J.-K."/>
            <person name="Park S.-N."/>
            <person name="Lim Y.K."/>
        </authorList>
    </citation>
    <scope>NUCLEOTIDE SEQUENCE [LARGE SCALE GENOMIC DNA]</scope>
    <source>
        <strain evidence="2 3">KCOM 2030</strain>
    </source>
</reference>
<keyword evidence="3" id="KW-1185">Reference proteome</keyword>